<evidence type="ECO:0000313" key="2">
    <source>
        <dbReference type="Proteomes" id="UP001430953"/>
    </source>
</evidence>
<accession>A0AAW2FTJ8</accession>
<name>A0AAW2FTJ8_9HYME</name>
<comment type="caution">
    <text evidence="1">The sequence shown here is derived from an EMBL/GenBank/DDBJ whole genome shotgun (WGS) entry which is preliminary data.</text>
</comment>
<keyword evidence="2" id="KW-1185">Reference proteome</keyword>
<proteinExistence type="predicted"/>
<gene>
    <name evidence="1" type="ORF">PUN28_009398</name>
</gene>
<reference evidence="1 2" key="1">
    <citation type="submission" date="2023-03" db="EMBL/GenBank/DDBJ databases">
        <title>High recombination rates correlate with genetic variation in Cardiocondyla obscurior ants.</title>
        <authorList>
            <person name="Errbii M."/>
        </authorList>
    </citation>
    <scope>NUCLEOTIDE SEQUENCE [LARGE SCALE GENOMIC DNA]</scope>
    <source>
        <strain evidence="1">Alpha-2009</strain>
        <tissue evidence="1">Whole body</tissue>
    </source>
</reference>
<dbReference type="AlphaFoldDB" id="A0AAW2FTJ8"/>
<evidence type="ECO:0000313" key="1">
    <source>
        <dbReference type="EMBL" id="KAL0118703.1"/>
    </source>
</evidence>
<dbReference type="Proteomes" id="UP001430953">
    <property type="component" value="Unassembled WGS sequence"/>
</dbReference>
<sequence length="248" mass="27352">MSNKTRRRRAREWKFRRGRGWAARSVGGGGDPAREPRDFRQSDFLRAIGTARRRRIRDLARPSARGTRRAGVNAALGVSRPLSRSPRGPLAASSAPPLLPLVPDIRAGYRFATLALCRIAPATRREKSRDDDDDDDDDRVRVCVNAPSSSYNTRTPSIDFPLSVVVALLPIAPISLLHPGPPFRPPTPPAVAGASSRLSRRGIGARARTRFVNRRSKPRRAALRRADGWRAPYPRNHIFVAAALLATP</sequence>
<protein>
    <submittedName>
        <fullName evidence="1">Uncharacterized protein</fullName>
    </submittedName>
</protein>
<organism evidence="1 2">
    <name type="scientific">Cardiocondyla obscurior</name>
    <dbReference type="NCBI Taxonomy" id="286306"/>
    <lineage>
        <taxon>Eukaryota</taxon>
        <taxon>Metazoa</taxon>
        <taxon>Ecdysozoa</taxon>
        <taxon>Arthropoda</taxon>
        <taxon>Hexapoda</taxon>
        <taxon>Insecta</taxon>
        <taxon>Pterygota</taxon>
        <taxon>Neoptera</taxon>
        <taxon>Endopterygota</taxon>
        <taxon>Hymenoptera</taxon>
        <taxon>Apocrita</taxon>
        <taxon>Aculeata</taxon>
        <taxon>Formicoidea</taxon>
        <taxon>Formicidae</taxon>
        <taxon>Myrmicinae</taxon>
        <taxon>Cardiocondyla</taxon>
    </lineage>
</organism>
<dbReference type="EMBL" id="JADYXP020000008">
    <property type="protein sequence ID" value="KAL0118703.1"/>
    <property type="molecule type" value="Genomic_DNA"/>
</dbReference>